<feature type="signal peptide" evidence="1">
    <location>
        <begin position="1"/>
        <end position="29"/>
    </location>
</feature>
<reference evidence="3 5" key="2">
    <citation type="submission" date="2018-12" db="EMBL/GenBank/DDBJ databases">
        <authorList>
            <person name="hu s."/>
            <person name="Xu Y."/>
            <person name="Xu B."/>
            <person name="Li F."/>
        </authorList>
    </citation>
    <scope>NUCLEOTIDE SEQUENCE [LARGE SCALE GENOMIC DNA]</scope>
    <source>
        <strain evidence="3 5">KSW2-17</strain>
    </source>
</reference>
<dbReference type="EMBL" id="RZGY01000002">
    <property type="protein sequence ID" value="RUQ84778.1"/>
    <property type="molecule type" value="Genomic_DNA"/>
</dbReference>
<comment type="caution">
    <text evidence="2">The sequence shown here is derived from an EMBL/GenBank/DDBJ whole genome shotgun (WGS) entry which is preliminary data.</text>
</comment>
<gene>
    <name evidence="2" type="ORF">CLV49_1076</name>
    <name evidence="3" type="ORF">ELQ93_14415</name>
</gene>
<evidence type="ECO:0000313" key="2">
    <source>
        <dbReference type="EMBL" id="PSL37469.1"/>
    </source>
</evidence>
<accession>A0A2P8GU31</accession>
<dbReference type="Proteomes" id="UP000268291">
    <property type="component" value="Unassembled WGS sequence"/>
</dbReference>
<sequence>MKHGIRTWGAGVAVLGALIVGSAATPAIADEVPIGEYVKVELTSIPLTKANAIANGYEVRKNSAGTEFIVAPGTPDGDFSHAVALPKKGTVGTNNTAHGTCGDSWVYFNSTTQIRTGYTIFSNKGQPVSQTWNVAVTSPWDAESYSFTGLATWGSQTWKATRNISVEAALGAFKNAVAGGSVLTTSTLCSSGSPTASIRNQ</sequence>
<dbReference type="RefSeq" id="WP_127054472.1">
    <property type="nucleotide sequence ID" value="NZ_PYAU01000001.1"/>
</dbReference>
<name>A0A2P8GU31_9MICO</name>
<evidence type="ECO:0000313" key="4">
    <source>
        <dbReference type="Proteomes" id="UP000241203"/>
    </source>
</evidence>
<keyword evidence="1" id="KW-0732">Signal</keyword>
<evidence type="ECO:0000313" key="3">
    <source>
        <dbReference type="EMBL" id="RUQ84778.1"/>
    </source>
</evidence>
<dbReference type="AlphaFoldDB" id="A0A2P8GU31"/>
<dbReference type="Proteomes" id="UP000241203">
    <property type="component" value="Unassembled WGS sequence"/>
</dbReference>
<keyword evidence="5" id="KW-1185">Reference proteome</keyword>
<protein>
    <submittedName>
        <fullName evidence="2">Uncharacterized protein</fullName>
    </submittedName>
</protein>
<reference evidence="2 4" key="1">
    <citation type="submission" date="2018-03" db="EMBL/GenBank/DDBJ databases">
        <title>Genomic Encyclopedia of Archaeal and Bacterial Type Strains, Phase II (KMG-II): from individual species to whole genera.</title>
        <authorList>
            <person name="Goeker M."/>
        </authorList>
    </citation>
    <scope>NUCLEOTIDE SEQUENCE [LARGE SCALE GENOMIC DNA]</scope>
    <source>
        <strain evidence="2 4">DSM 21548</strain>
    </source>
</reference>
<dbReference type="EMBL" id="PYAU01000001">
    <property type="protein sequence ID" value="PSL37469.1"/>
    <property type="molecule type" value="Genomic_DNA"/>
</dbReference>
<evidence type="ECO:0000256" key="1">
    <source>
        <dbReference type="SAM" id="SignalP"/>
    </source>
</evidence>
<evidence type="ECO:0000313" key="5">
    <source>
        <dbReference type="Proteomes" id="UP000268291"/>
    </source>
</evidence>
<feature type="chain" id="PRO_5015148595" evidence="1">
    <location>
        <begin position="30"/>
        <end position="201"/>
    </location>
</feature>
<proteinExistence type="predicted"/>
<organism evidence="2 4">
    <name type="scientific">Labedella gwakjiensis</name>
    <dbReference type="NCBI Taxonomy" id="390269"/>
    <lineage>
        <taxon>Bacteria</taxon>
        <taxon>Bacillati</taxon>
        <taxon>Actinomycetota</taxon>
        <taxon>Actinomycetes</taxon>
        <taxon>Micrococcales</taxon>
        <taxon>Microbacteriaceae</taxon>
        <taxon>Labedella</taxon>
    </lineage>
</organism>